<accession>A0A6L2KBX4</accession>
<organism evidence="1">
    <name type="scientific">Tanacetum cinerariifolium</name>
    <name type="common">Dalmatian daisy</name>
    <name type="synonym">Chrysanthemum cinerariifolium</name>
    <dbReference type="NCBI Taxonomy" id="118510"/>
    <lineage>
        <taxon>Eukaryota</taxon>
        <taxon>Viridiplantae</taxon>
        <taxon>Streptophyta</taxon>
        <taxon>Embryophyta</taxon>
        <taxon>Tracheophyta</taxon>
        <taxon>Spermatophyta</taxon>
        <taxon>Magnoliopsida</taxon>
        <taxon>eudicotyledons</taxon>
        <taxon>Gunneridae</taxon>
        <taxon>Pentapetalae</taxon>
        <taxon>asterids</taxon>
        <taxon>campanulids</taxon>
        <taxon>Asterales</taxon>
        <taxon>Asteraceae</taxon>
        <taxon>Asteroideae</taxon>
        <taxon>Anthemideae</taxon>
        <taxon>Anthemidinae</taxon>
        <taxon>Tanacetum</taxon>
    </lineage>
</organism>
<evidence type="ECO:0000313" key="1">
    <source>
        <dbReference type="EMBL" id="GEU46968.1"/>
    </source>
</evidence>
<sequence length="264" mass="30103">MFLLLQLVIREHHQADNFIFDISVFKHIADFKEFVNVFVRIGFGSTIKLVSFDKSQVVTFNSKFIYGFRNSDCGAKSRSDNMVGNPHSFIIHWFVVSNNIEEVTEVIDVTNLMVDNSRVLWWIISLVEWNSSVLSMESSIQNLYSSSGVVFLVDEWMRDKRIHVMCIFKDERNGEEYIESENSSSIYRVILDEKYGAHKRLCGALGDVEEVGDLSLEAMEDDEVALVDGVFEGALCALGDESWCFGLEVEAFVDAIKVMMVDDE</sequence>
<dbReference type="EMBL" id="BKCJ010002203">
    <property type="protein sequence ID" value="GEU46968.1"/>
    <property type="molecule type" value="Genomic_DNA"/>
</dbReference>
<comment type="caution">
    <text evidence="1">The sequence shown here is derived from an EMBL/GenBank/DDBJ whole genome shotgun (WGS) entry which is preliminary data.</text>
</comment>
<reference evidence="1" key="1">
    <citation type="journal article" date="2019" name="Sci. Rep.">
        <title>Draft genome of Tanacetum cinerariifolium, the natural source of mosquito coil.</title>
        <authorList>
            <person name="Yamashiro T."/>
            <person name="Shiraishi A."/>
            <person name="Satake H."/>
            <person name="Nakayama K."/>
        </authorList>
    </citation>
    <scope>NUCLEOTIDE SEQUENCE</scope>
</reference>
<gene>
    <name evidence="1" type="ORF">Tci_018946</name>
</gene>
<protein>
    <submittedName>
        <fullName evidence="1">Uncharacterized protein</fullName>
    </submittedName>
</protein>
<dbReference type="AlphaFoldDB" id="A0A6L2KBX4"/>
<proteinExistence type="predicted"/>
<name>A0A6L2KBX4_TANCI</name>